<accession>A0A7Y6NSU0</accession>
<sequence>MRWVRSGGFVLPAVEGCSWIAGPDIEALPVAVTLLMPALARILAREGACPGHLVFDATSMPDAYLSQNLEPAVGGRTGLEGAETGAILRAAIEIGKPS</sequence>
<protein>
    <submittedName>
        <fullName evidence="1">Uncharacterized protein</fullName>
    </submittedName>
</protein>
<dbReference type="RefSeq" id="WP_176071545.1">
    <property type="nucleotide sequence ID" value="NZ_JABWMJ010000015.1"/>
</dbReference>
<keyword evidence="2" id="KW-1185">Reference proteome</keyword>
<dbReference type="EMBL" id="JABWMJ010000015">
    <property type="protein sequence ID" value="NUZ08686.1"/>
    <property type="molecule type" value="Genomic_DNA"/>
</dbReference>
<proteinExistence type="predicted"/>
<dbReference type="Proteomes" id="UP000529637">
    <property type="component" value="Unassembled WGS sequence"/>
</dbReference>
<organism evidence="1 2">
    <name type="scientific">Piscinibacter koreensis</name>
    <dbReference type="NCBI Taxonomy" id="2742824"/>
    <lineage>
        <taxon>Bacteria</taxon>
        <taxon>Pseudomonadati</taxon>
        <taxon>Pseudomonadota</taxon>
        <taxon>Betaproteobacteria</taxon>
        <taxon>Burkholderiales</taxon>
        <taxon>Sphaerotilaceae</taxon>
        <taxon>Piscinibacter</taxon>
    </lineage>
</organism>
<reference evidence="1 2" key="1">
    <citation type="submission" date="2020-06" db="EMBL/GenBank/DDBJ databases">
        <title>Schlegella sp. ID0723 isolated from air conditioner.</title>
        <authorList>
            <person name="Kim D.Y."/>
            <person name="Kim D.-U."/>
        </authorList>
    </citation>
    <scope>NUCLEOTIDE SEQUENCE [LARGE SCALE GENOMIC DNA]</scope>
    <source>
        <strain evidence="1 2">ID0723</strain>
    </source>
</reference>
<name>A0A7Y6NSU0_9BURK</name>
<evidence type="ECO:0000313" key="2">
    <source>
        <dbReference type="Proteomes" id="UP000529637"/>
    </source>
</evidence>
<gene>
    <name evidence="1" type="ORF">HQN59_23350</name>
</gene>
<comment type="caution">
    <text evidence="1">The sequence shown here is derived from an EMBL/GenBank/DDBJ whole genome shotgun (WGS) entry which is preliminary data.</text>
</comment>
<evidence type="ECO:0000313" key="1">
    <source>
        <dbReference type="EMBL" id="NUZ08686.1"/>
    </source>
</evidence>
<dbReference type="AlphaFoldDB" id="A0A7Y6NSU0"/>